<dbReference type="STRING" id="200361.A0A453GFL4"/>
<reference evidence="2" key="1">
    <citation type="journal article" date="2014" name="Science">
        <title>Ancient hybridizations among the ancestral genomes of bread wheat.</title>
        <authorList>
            <consortium name="International Wheat Genome Sequencing Consortium,"/>
            <person name="Marcussen T."/>
            <person name="Sandve S.R."/>
            <person name="Heier L."/>
            <person name="Spannagl M."/>
            <person name="Pfeifer M."/>
            <person name="Jakobsen K.S."/>
            <person name="Wulff B.B."/>
            <person name="Steuernagel B."/>
            <person name="Mayer K.F."/>
            <person name="Olsen O.A."/>
        </authorList>
    </citation>
    <scope>NUCLEOTIDE SEQUENCE [LARGE SCALE GENOMIC DNA]</scope>
    <source>
        <strain evidence="2">cv. AL8/78</strain>
    </source>
</reference>
<dbReference type="SUPFAM" id="SSF48371">
    <property type="entry name" value="ARM repeat"/>
    <property type="match status" value="1"/>
</dbReference>
<dbReference type="Pfam" id="PF00514">
    <property type="entry name" value="Arm"/>
    <property type="match status" value="1"/>
</dbReference>
<keyword evidence="2" id="KW-1185">Reference proteome</keyword>
<dbReference type="Gene3D" id="1.25.10.10">
    <property type="entry name" value="Leucine-rich Repeat Variant"/>
    <property type="match status" value="1"/>
</dbReference>
<accession>A0A453GFL4</accession>
<protein>
    <submittedName>
        <fullName evidence="1">Uncharacterized protein</fullName>
    </submittedName>
</protein>
<reference evidence="1" key="3">
    <citation type="journal article" date="2017" name="Nature">
        <title>Genome sequence of the progenitor of the wheat D genome Aegilops tauschii.</title>
        <authorList>
            <person name="Luo M.C."/>
            <person name="Gu Y.Q."/>
            <person name="Puiu D."/>
            <person name="Wang H."/>
            <person name="Twardziok S.O."/>
            <person name="Deal K.R."/>
            <person name="Huo N."/>
            <person name="Zhu T."/>
            <person name="Wang L."/>
            <person name="Wang Y."/>
            <person name="McGuire P.E."/>
            <person name="Liu S."/>
            <person name="Long H."/>
            <person name="Ramasamy R.K."/>
            <person name="Rodriguez J.C."/>
            <person name="Van S.L."/>
            <person name="Yuan L."/>
            <person name="Wang Z."/>
            <person name="Xia Z."/>
            <person name="Xiao L."/>
            <person name="Anderson O.D."/>
            <person name="Ouyang S."/>
            <person name="Liang Y."/>
            <person name="Zimin A.V."/>
            <person name="Pertea G."/>
            <person name="Qi P."/>
            <person name="Bennetzen J.L."/>
            <person name="Dai X."/>
            <person name="Dawson M.W."/>
            <person name="Muller H.G."/>
            <person name="Kugler K."/>
            <person name="Rivarola-Duarte L."/>
            <person name="Spannagl M."/>
            <person name="Mayer K.F.X."/>
            <person name="Lu F.H."/>
            <person name="Bevan M.W."/>
            <person name="Leroy P."/>
            <person name="Li P."/>
            <person name="You F.M."/>
            <person name="Sun Q."/>
            <person name="Liu Z."/>
            <person name="Lyons E."/>
            <person name="Wicker T."/>
            <person name="Salzberg S.L."/>
            <person name="Devos K.M."/>
            <person name="Dvorak J."/>
        </authorList>
    </citation>
    <scope>NUCLEOTIDE SEQUENCE [LARGE SCALE GENOMIC DNA]</scope>
    <source>
        <strain evidence="1">cv. AL8/78</strain>
    </source>
</reference>
<dbReference type="EnsemblPlants" id="AET3Gv20991500.1">
    <property type="protein sequence ID" value="AET3Gv20991500.1"/>
    <property type="gene ID" value="AET3Gv20991500"/>
</dbReference>
<dbReference type="PANTHER" id="PTHR46043:SF9">
    <property type="entry name" value="ARM REPEAT SUPERFAMILY PROTEIN"/>
    <property type="match status" value="1"/>
</dbReference>
<evidence type="ECO:0000313" key="2">
    <source>
        <dbReference type="Proteomes" id="UP000015105"/>
    </source>
</evidence>
<reference evidence="1" key="5">
    <citation type="journal article" date="2021" name="G3 (Bethesda)">
        <title>Aegilops tauschii genome assembly Aet v5.0 features greater sequence contiguity and improved annotation.</title>
        <authorList>
            <person name="Wang L."/>
            <person name="Zhu T."/>
            <person name="Rodriguez J.C."/>
            <person name="Deal K.R."/>
            <person name="Dubcovsky J."/>
            <person name="McGuire P.E."/>
            <person name="Lux T."/>
            <person name="Spannagl M."/>
            <person name="Mayer K.F.X."/>
            <person name="Baldrich P."/>
            <person name="Meyers B.C."/>
            <person name="Huo N."/>
            <person name="Gu Y.Q."/>
            <person name="Zhou H."/>
            <person name="Devos K.M."/>
            <person name="Bennetzen J.L."/>
            <person name="Unver T."/>
            <person name="Budak H."/>
            <person name="Gulick P.J."/>
            <person name="Galiba G."/>
            <person name="Kalapos B."/>
            <person name="Nelson D.R."/>
            <person name="Li P."/>
            <person name="You F.M."/>
            <person name="Luo M.C."/>
            <person name="Dvorak J."/>
        </authorList>
    </citation>
    <scope>NUCLEOTIDE SEQUENCE [LARGE SCALE GENOMIC DNA]</scope>
    <source>
        <strain evidence="1">cv. AL8/78</strain>
    </source>
</reference>
<dbReference type="Gramene" id="AET3Gv20991500.1">
    <property type="protein sequence ID" value="AET3Gv20991500.1"/>
    <property type="gene ID" value="AET3Gv20991500"/>
</dbReference>
<reference evidence="2" key="2">
    <citation type="journal article" date="2017" name="Nat. Plants">
        <title>The Aegilops tauschii genome reveals multiple impacts of transposons.</title>
        <authorList>
            <person name="Zhao G."/>
            <person name="Zou C."/>
            <person name="Li K."/>
            <person name="Wang K."/>
            <person name="Li T."/>
            <person name="Gao L."/>
            <person name="Zhang X."/>
            <person name="Wang H."/>
            <person name="Yang Z."/>
            <person name="Liu X."/>
            <person name="Jiang W."/>
            <person name="Mao L."/>
            <person name="Kong X."/>
            <person name="Jiao Y."/>
            <person name="Jia J."/>
        </authorList>
    </citation>
    <scope>NUCLEOTIDE SEQUENCE [LARGE SCALE GENOMIC DNA]</scope>
    <source>
        <strain evidence="2">cv. AL8/78</strain>
    </source>
</reference>
<dbReference type="InterPro" id="IPR000225">
    <property type="entry name" value="Armadillo"/>
</dbReference>
<dbReference type="Proteomes" id="UP000015105">
    <property type="component" value="Chromosome 3D"/>
</dbReference>
<reference evidence="1" key="4">
    <citation type="submission" date="2019-03" db="UniProtKB">
        <authorList>
            <consortium name="EnsemblPlants"/>
        </authorList>
    </citation>
    <scope>IDENTIFICATION</scope>
</reference>
<dbReference type="InterPro" id="IPR011989">
    <property type="entry name" value="ARM-like"/>
</dbReference>
<dbReference type="PANTHER" id="PTHR46043">
    <property type="entry name" value="ARM REPEAT SUPERFAMILY PROTEIN"/>
    <property type="match status" value="1"/>
</dbReference>
<evidence type="ECO:0000313" key="1">
    <source>
        <dbReference type="EnsemblPlants" id="AET3Gv20991500.1"/>
    </source>
</evidence>
<organism evidence="1 2">
    <name type="scientific">Aegilops tauschii subsp. strangulata</name>
    <name type="common">Goatgrass</name>
    <dbReference type="NCBI Taxonomy" id="200361"/>
    <lineage>
        <taxon>Eukaryota</taxon>
        <taxon>Viridiplantae</taxon>
        <taxon>Streptophyta</taxon>
        <taxon>Embryophyta</taxon>
        <taxon>Tracheophyta</taxon>
        <taxon>Spermatophyta</taxon>
        <taxon>Magnoliopsida</taxon>
        <taxon>Liliopsida</taxon>
        <taxon>Poales</taxon>
        <taxon>Poaceae</taxon>
        <taxon>BOP clade</taxon>
        <taxon>Pooideae</taxon>
        <taxon>Triticodae</taxon>
        <taxon>Triticeae</taxon>
        <taxon>Triticinae</taxon>
        <taxon>Aegilops</taxon>
    </lineage>
</organism>
<proteinExistence type="predicted"/>
<name>A0A453GFL4_AEGTS</name>
<dbReference type="AlphaFoldDB" id="A0A453GFL4"/>
<dbReference type="InterPro" id="IPR016024">
    <property type="entry name" value="ARM-type_fold"/>
</dbReference>
<sequence length="104" mass="11015">MSPEIARAIVGHNGVRPLIEICQSGDSISQSAAAGTLKNLSAVPEVRQALAEEGIVRVMISLLDRGIVLSWVPNFQGVRGGVPAELHVEQRQPAARRGVRGRAA</sequence>